<keyword evidence="2" id="KW-1185">Reference proteome</keyword>
<reference evidence="1 2" key="1">
    <citation type="journal article" date="2021" name="Plant Biotechnol. J.">
        <title>Multi-omics assisted identification of the key and species-specific regulatory components of drought-tolerant mechanisms in Gossypium stocksii.</title>
        <authorList>
            <person name="Yu D."/>
            <person name="Ke L."/>
            <person name="Zhang D."/>
            <person name="Wu Y."/>
            <person name="Sun Y."/>
            <person name="Mei J."/>
            <person name="Sun J."/>
            <person name="Sun Y."/>
        </authorList>
    </citation>
    <scope>NUCLEOTIDE SEQUENCE [LARGE SCALE GENOMIC DNA]</scope>
    <source>
        <strain evidence="2">cv. E1</strain>
        <tissue evidence="1">Leaf</tissue>
    </source>
</reference>
<evidence type="ECO:0008006" key="3">
    <source>
        <dbReference type="Google" id="ProtNLM"/>
    </source>
</evidence>
<dbReference type="EMBL" id="JAIQCV010000001">
    <property type="protein sequence ID" value="KAH1131574.1"/>
    <property type="molecule type" value="Genomic_DNA"/>
</dbReference>
<dbReference type="Proteomes" id="UP000828251">
    <property type="component" value="Unassembled WGS sequence"/>
</dbReference>
<organism evidence="1 2">
    <name type="scientific">Gossypium stocksii</name>
    <dbReference type="NCBI Taxonomy" id="47602"/>
    <lineage>
        <taxon>Eukaryota</taxon>
        <taxon>Viridiplantae</taxon>
        <taxon>Streptophyta</taxon>
        <taxon>Embryophyta</taxon>
        <taxon>Tracheophyta</taxon>
        <taxon>Spermatophyta</taxon>
        <taxon>Magnoliopsida</taxon>
        <taxon>eudicotyledons</taxon>
        <taxon>Gunneridae</taxon>
        <taxon>Pentapetalae</taxon>
        <taxon>rosids</taxon>
        <taxon>malvids</taxon>
        <taxon>Malvales</taxon>
        <taxon>Malvaceae</taxon>
        <taxon>Malvoideae</taxon>
        <taxon>Gossypium</taxon>
    </lineage>
</organism>
<gene>
    <name evidence="1" type="ORF">J1N35_002952</name>
</gene>
<protein>
    <recommendedName>
        <fullName evidence="3">Retrotransposon gag domain-containing protein</fullName>
    </recommendedName>
</protein>
<proteinExistence type="predicted"/>
<name>A0A9D3WM40_9ROSI</name>
<dbReference type="OrthoDB" id="1742365at2759"/>
<evidence type="ECO:0000313" key="2">
    <source>
        <dbReference type="Proteomes" id="UP000828251"/>
    </source>
</evidence>
<accession>A0A9D3WM40</accession>
<sequence length="402" mass="46555">MRRLWWSKGRLVHLRRGIAEKDKRARRWLCKLRRLICSEGKDSKIAQMGKLFSHCLRRHIKVSELLIPHGQRLSNHRASKRNEPIAIGVQSVEIRSGHQDRCQVPILLYNNERGIRIEIRTEDVTSNLYRLECPRFDGTNFRGWWLKLEQFFSSECMRDEAKIRGGVQQLYWKVYACGLWDQFSSDTLLDPMSELVTLKQQGSVNQFHDTFVSLLNQIDLAEEHAISVFVSNLKPEIGQYLRLFSPSTLVDGFRLARRIENIISGPMKRSTYNEGAGGPIRPFLPNVKLIQAAEMDDRRKNELCFWCASKYTPVRLSQKVLKPMSFKTVMSNENKGSKNLRLLHLYFLYMPCMVSKGITLCDFSSHWAIRSHHSCGSGSTHNFMDSKLVKRLNLPIEQAVSL</sequence>
<dbReference type="AlphaFoldDB" id="A0A9D3WM40"/>
<comment type="caution">
    <text evidence="1">The sequence shown here is derived from an EMBL/GenBank/DDBJ whole genome shotgun (WGS) entry which is preliminary data.</text>
</comment>
<evidence type="ECO:0000313" key="1">
    <source>
        <dbReference type="EMBL" id="KAH1131574.1"/>
    </source>
</evidence>